<dbReference type="EMBL" id="VNHU01000009">
    <property type="protein sequence ID" value="TYP71561.1"/>
    <property type="molecule type" value="Genomic_DNA"/>
</dbReference>
<proteinExistence type="predicted"/>
<sequence length="159" mass="18114">MNKPAIIIAIILLVGININAQELTCADFRTGTFYIPTSDEMKKYTITSNDSISKISTPRDITINKYIVIREENSQIEWIKGVDIGNPEYEILEWIDDCTYRLTYDESKGALSEEKKWINENNGIVITKSRIDGKCMFYDAIMTTNDGRKISQKGIICAE</sequence>
<evidence type="ECO:0000313" key="2">
    <source>
        <dbReference type="Proteomes" id="UP000324376"/>
    </source>
</evidence>
<comment type="caution">
    <text evidence="1">The sequence shown here is derived from an EMBL/GenBank/DDBJ whole genome shotgun (WGS) entry which is preliminary data.</text>
</comment>
<protein>
    <submittedName>
        <fullName evidence="1">Uncharacterized protein</fullName>
    </submittedName>
</protein>
<organism evidence="1 2">
    <name type="scientific">Aquimarina intermedia</name>
    <dbReference type="NCBI Taxonomy" id="350814"/>
    <lineage>
        <taxon>Bacteria</taxon>
        <taxon>Pseudomonadati</taxon>
        <taxon>Bacteroidota</taxon>
        <taxon>Flavobacteriia</taxon>
        <taxon>Flavobacteriales</taxon>
        <taxon>Flavobacteriaceae</taxon>
        <taxon>Aquimarina</taxon>
    </lineage>
</organism>
<dbReference type="Proteomes" id="UP000324376">
    <property type="component" value="Unassembled WGS sequence"/>
</dbReference>
<gene>
    <name evidence="1" type="ORF">BD809_109143</name>
</gene>
<reference evidence="1 2" key="1">
    <citation type="submission" date="2019-07" db="EMBL/GenBank/DDBJ databases">
        <title>Genomic Encyclopedia of Archaeal and Bacterial Type Strains, Phase II (KMG-II): from individual species to whole genera.</title>
        <authorList>
            <person name="Goeker M."/>
        </authorList>
    </citation>
    <scope>NUCLEOTIDE SEQUENCE [LARGE SCALE GENOMIC DNA]</scope>
    <source>
        <strain evidence="1 2">DSM 17527</strain>
    </source>
</reference>
<dbReference type="RefSeq" id="WP_148783449.1">
    <property type="nucleotide sequence ID" value="NZ_VNHU01000009.1"/>
</dbReference>
<evidence type="ECO:0000313" key="1">
    <source>
        <dbReference type="EMBL" id="TYP71561.1"/>
    </source>
</evidence>
<dbReference type="OrthoDB" id="1453516at2"/>
<accession>A0A5S5BWJ7</accession>
<name>A0A5S5BWJ7_9FLAO</name>
<keyword evidence="2" id="KW-1185">Reference proteome</keyword>
<dbReference type="AlphaFoldDB" id="A0A5S5BWJ7"/>